<reference evidence="2 3" key="1">
    <citation type="submission" date="2020-02" db="EMBL/GenBank/DDBJ databases">
        <title>Genome sequence of the type strain CCBAU10050 of Rhizobium daejeonense.</title>
        <authorList>
            <person name="Gao J."/>
            <person name="Sun J."/>
        </authorList>
    </citation>
    <scope>NUCLEOTIDE SEQUENCE [LARGE SCALE GENOMIC DNA]</scope>
    <source>
        <strain evidence="2 3">CCBAU10050</strain>
    </source>
</reference>
<evidence type="ECO:0000313" key="2">
    <source>
        <dbReference type="EMBL" id="NGO65990.1"/>
    </source>
</evidence>
<keyword evidence="1" id="KW-0472">Membrane</keyword>
<comment type="caution">
    <text evidence="2">The sequence shown here is derived from an EMBL/GenBank/DDBJ whole genome shotgun (WGS) entry which is preliminary data.</text>
</comment>
<name>A0A6M1SA11_9HYPH</name>
<organism evidence="2 3">
    <name type="scientific">Rhizobium daejeonense</name>
    <dbReference type="NCBI Taxonomy" id="240521"/>
    <lineage>
        <taxon>Bacteria</taxon>
        <taxon>Pseudomonadati</taxon>
        <taxon>Pseudomonadota</taxon>
        <taxon>Alphaproteobacteria</taxon>
        <taxon>Hyphomicrobiales</taxon>
        <taxon>Rhizobiaceae</taxon>
        <taxon>Rhizobium/Agrobacterium group</taxon>
        <taxon>Rhizobium</taxon>
    </lineage>
</organism>
<keyword evidence="1" id="KW-0812">Transmembrane</keyword>
<sequence length="60" mass="6812">MQINAVLFSLGAVIVLVNPATAGNAKIWIPLMVLLSLVIAPRLRLRYWRWRRRRGDVISG</sequence>
<feature type="transmembrane region" description="Helical" evidence="1">
    <location>
        <begin position="29"/>
        <end position="45"/>
    </location>
</feature>
<gene>
    <name evidence="2" type="ORF">G6N76_20200</name>
</gene>
<evidence type="ECO:0000256" key="1">
    <source>
        <dbReference type="SAM" id="Phobius"/>
    </source>
</evidence>
<dbReference type="EMBL" id="JAAKZH010000008">
    <property type="protein sequence ID" value="NGO65990.1"/>
    <property type="molecule type" value="Genomic_DNA"/>
</dbReference>
<accession>A0A6M1SA11</accession>
<dbReference type="Proteomes" id="UP000477849">
    <property type="component" value="Unassembled WGS sequence"/>
</dbReference>
<protein>
    <submittedName>
        <fullName evidence="2">Uncharacterized protein</fullName>
    </submittedName>
</protein>
<keyword evidence="3" id="KW-1185">Reference proteome</keyword>
<keyword evidence="1" id="KW-1133">Transmembrane helix</keyword>
<dbReference type="AlphaFoldDB" id="A0A6M1SA11"/>
<proteinExistence type="predicted"/>
<evidence type="ECO:0000313" key="3">
    <source>
        <dbReference type="Proteomes" id="UP000477849"/>
    </source>
</evidence>